<dbReference type="PATRIC" id="fig|28092.6.peg.3591"/>
<dbReference type="PROSITE" id="PS51085">
    <property type="entry name" value="2FE2S_FER_2"/>
    <property type="match status" value="1"/>
</dbReference>
<name>A0A0F5JYZ8_9BURK</name>
<dbReference type="InterPro" id="IPR001041">
    <property type="entry name" value="2Fe-2S_ferredoxin-type"/>
</dbReference>
<dbReference type="STRING" id="28092.WM40_15210"/>
<dbReference type="AlphaFoldDB" id="A0A0F5JYZ8"/>
<dbReference type="RefSeq" id="WP_024903269.1">
    <property type="nucleotide sequence ID" value="NZ_CADFGU010000007.1"/>
</dbReference>
<dbReference type="InterPro" id="IPR042204">
    <property type="entry name" value="2Fe-2S-bd_N"/>
</dbReference>
<dbReference type="Proteomes" id="UP000033618">
    <property type="component" value="Unassembled WGS sequence"/>
</dbReference>
<accession>A0A0F5JYZ8</accession>
<dbReference type="CDD" id="cd00207">
    <property type="entry name" value="fer2"/>
    <property type="match status" value="1"/>
</dbReference>
<dbReference type="InterPro" id="IPR036010">
    <property type="entry name" value="2Fe-2S_ferredoxin-like_sf"/>
</dbReference>
<dbReference type="SUPFAM" id="SSF54292">
    <property type="entry name" value="2Fe-2S ferredoxin-like"/>
    <property type="match status" value="1"/>
</dbReference>
<proteinExistence type="predicted"/>
<dbReference type="Gene3D" id="3.10.20.440">
    <property type="entry name" value="2Fe-2S iron-sulphur cluster binding domain, sarcosine oxidase, alpha subunit, N-terminal domain"/>
    <property type="match status" value="1"/>
</dbReference>
<dbReference type="OrthoDB" id="573392at2"/>
<comment type="caution">
    <text evidence="3">The sequence shown here is derived from an EMBL/GenBank/DDBJ whole genome shotgun (WGS) entry which is preliminary data.</text>
</comment>
<reference evidence="3 4" key="1">
    <citation type="submission" date="2015-03" db="EMBL/GenBank/DDBJ databases">
        <title>Draft Genome Sequence of Burkholderia andropogonis type strain ICMP2807, isolated from Sorghum bicolor.</title>
        <authorList>
            <person name="Lopes-Santos L."/>
            <person name="Castro D.B."/>
            <person name="Ottoboni L.M."/>
            <person name="Park D."/>
            <person name="Weirc B.S."/>
            <person name="Destefano S.A."/>
        </authorList>
    </citation>
    <scope>NUCLEOTIDE SEQUENCE [LARGE SCALE GENOMIC DNA]</scope>
    <source>
        <strain evidence="3 4">ICMP2807</strain>
    </source>
</reference>
<evidence type="ECO:0000259" key="2">
    <source>
        <dbReference type="PROSITE" id="PS51085"/>
    </source>
</evidence>
<keyword evidence="1" id="KW-0560">Oxidoreductase</keyword>
<protein>
    <submittedName>
        <fullName evidence="3">NAD(FAD)-dependent dehydrogenase</fullName>
    </submittedName>
</protein>
<evidence type="ECO:0000313" key="4">
    <source>
        <dbReference type="Proteomes" id="UP000033618"/>
    </source>
</evidence>
<evidence type="ECO:0000256" key="1">
    <source>
        <dbReference type="ARBA" id="ARBA00023002"/>
    </source>
</evidence>
<dbReference type="Pfam" id="PF13510">
    <property type="entry name" value="Fer2_4"/>
    <property type="match status" value="1"/>
</dbReference>
<evidence type="ECO:0000313" key="3">
    <source>
        <dbReference type="EMBL" id="KKB62849.1"/>
    </source>
</evidence>
<dbReference type="EMBL" id="LAQU01000015">
    <property type="protein sequence ID" value="KKB62849.1"/>
    <property type="molecule type" value="Genomic_DNA"/>
</dbReference>
<keyword evidence="4" id="KW-1185">Reference proteome</keyword>
<feature type="domain" description="2Fe-2S ferredoxin-type" evidence="2">
    <location>
        <begin position="19"/>
        <end position="101"/>
    </location>
</feature>
<organism evidence="3 4">
    <name type="scientific">Robbsia andropogonis</name>
    <dbReference type="NCBI Taxonomy" id="28092"/>
    <lineage>
        <taxon>Bacteria</taxon>
        <taxon>Pseudomonadati</taxon>
        <taxon>Pseudomonadota</taxon>
        <taxon>Betaproteobacteria</taxon>
        <taxon>Burkholderiales</taxon>
        <taxon>Burkholderiaceae</taxon>
        <taxon>Robbsia</taxon>
    </lineage>
</organism>
<sequence>MTTKPLFITLPSLAPVSTESITIWFNDQPFSVPSGRSIAAALLAVGIQRFRSSSVSGVARAPYCMMGACFECLVEVDGVPSRQSCLIEARDGMRIRSQEGAHELNPIAFKGEVAR</sequence>
<dbReference type="GO" id="GO:0051536">
    <property type="term" value="F:iron-sulfur cluster binding"/>
    <property type="evidence" value="ECO:0007669"/>
    <property type="project" value="InterPro"/>
</dbReference>
<dbReference type="GO" id="GO:0016491">
    <property type="term" value="F:oxidoreductase activity"/>
    <property type="evidence" value="ECO:0007669"/>
    <property type="project" value="UniProtKB-KW"/>
</dbReference>
<gene>
    <name evidence="3" type="ORF">WM40_15210</name>
</gene>